<gene>
    <name evidence="2" type="ORF">LRS13_12610</name>
</gene>
<protein>
    <submittedName>
        <fullName evidence="2">Uncharacterized protein</fullName>
    </submittedName>
</protein>
<dbReference type="RefSeq" id="WP_353862131.1">
    <property type="nucleotide sequence ID" value="NZ_CP088295.1"/>
</dbReference>
<keyword evidence="3" id="KW-1185">Reference proteome</keyword>
<dbReference type="SUPFAM" id="SSF101898">
    <property type="entry name" value="NHL repeat"/>
    <property type="match status" value="1"/>
</dbReference>
<keyword evidence="1" id="KW-0732">Signal</keyword>
<proteinExistence type="predicted"/>
<evidence type="ECO:0000256" key="1">
    <source>
        <dbReference type="SAM" id="SignalP"/>
    </source>
</evidence>
<evidence type="ECO:0000313" key="3">
    <source>
        <dbReference type="Proteomes" id="UP001058860"/>
    </source>
</evidence>
<evidence type="ECO:0000313" key="2">
    <source>
        <dbReference type="EMBL" id="UUY01576.1"/>
    </source>
</evidence>
<feature type="signal peptide" evidence="1">
    <location>
        <begin position="1"/>
        <end position="26"/>
    </location>
</feature>
<feature type="chain" id="PRO_5046525793" evidence="1">
    <location>
        <begin position="27"/>
        <end position="374"/>
    </location>
</feature>
<name>A0ABY5PA34_9ACTN</name>
<accession>A0ABY5PA34</accession>
<organism evidence="2 3">
    <name type="scientific">Svornostia abyssi</name>
    <dbReference type="NCBI Taxonomy" id="2898438"/>
    <lineage>
        <taxon>Bacteria</taxon>
        <taxon>Bacillati</taxon>
        <taxon>Actinomycetota</taxon>
        <taxon>Thermoleophilia</taxon>
        <taxon>Solirubrobacterales</taxon>
        <taxon>Baekduiaceae</taxon>
        <taxon>Svornostia</taxon>
    </lineage>
</organism>
<dbReference type="Proteomes" id="UP001058860">
    <property type="component" value="Chromosome"/>
</dbReference>
<dbReference type="EMBL" id="CP088295">
    <property type="protein sequence ID" value="UUY01576.1"/>
    <property type="molecule type" value="Genomic_DNA"/>
</dbReference>
<dbReference type="Gene3D" id="2.130.10.10">
    <property type="entry name" value="YVTN repeat-like/Quinoprotein amine dehydrogenase"/>
    <property type="match status" value="2"/>
</dbReference>
<dbReference type="InterPro" id="IPR015943">
    <property type="entry name" value="WD40/YVTN_repeat-like_dom_sf"/>
</dbReference>
<reference evidence="3" key="1">
    <citation type="submission" date="2021-11" db="EMBL/GenBank/DDBJ databases">
        <title>Cultivation dependent microbiological survey of springs from the worlds oldest radium mine currently devoted to the extraction of radon-saturated water.</title>
        <authorList>
            <person name="Kapinusova G."/>
            <person name="Smrhova T."/>
            <person name="Strejcek M."/>
            <person name="Suman J."/>
            <person name="Jani K."/>
            <person name="Pajer P."/>
            <person name="Uhlik O."/>
        </authorList>
    </citation>
    <scope>NUCLEOTIDE SEQUENCE [LARGE SCALE GENOMIC DNA]</scope>
    <source>
        <strain evidence="3">J379</strain>
    </source>
</reference>
<sequence>MKVRSAGFCALTAALVSLAIAVPVAADEETQKGGRVTDSPGPLFSKTIPVIQPSAAITPRCGDIKRMVAGPDGALWIRGGAAGRVCRITGTRVEQVAFQPPGGPSYGSSLVIGADGRPWFEYYRPGQIGRAFVHLAAGVGRVNPDLSVTDFPLPKELTDTGIAIGGLYPGVGSVLHLPVHLQDTSTAKMRGTQVVIPIARDGALGTPQPYVDPFAGLAGRRIAADGPAGTMWAASPSQRLIMRAATRGLPSRRYRAPHELAAATWLTVGPRQRIWFGNNRHATSWHPRGKLRTVRIPQHPGLTPGPSTVLADGRLVLGFRRRTGRDRTRPTAFILGRDGSRMRLNLKGQLPWTILRVRQQLWIGGNRDLLRFEP</sequence>